<dbReference type="GO" id="GO:0008977">
    <property type="term" value="F:prephenate dehydrogenase (NAD+) activity"/>
    <property type="evidence" value="ECO:0007669"/>
    <property type="project" value="InterPro"/>
</dbReference>
<dbReference type="AlphaFoldDB" id="L1MDD9"/>
<dbReference type="PANTHER" id="PTHR21363">
    <property type="entry name" value="PREPHENATE DEHYDROGENASE"/>
    <property type="match status" value="1"/>
</dbReference>
<dbReference type="Gene3D" id="3.40.50.720">
    <property type="entry name" value="NAD(P)-binding Rossmann-like Domain"/>
    <property type="match status" value="1"/>
</dbReference>
<dbReference type="InterPro" id="IPR003099">
    <property type="entry name" value="Prephen_DH"/>
</dbReference>
<comment type="similarity">
    <text evidence="1">Belongs to the prephenate/arogenate dehydrogenase family.</text>
</comment>
<dbReference type="Proteomes" id="UP000010445">
    <property type="component" value="Unassembled WGS sequence"/>
</dbReference>
<gene>
    <name evidence="5" type="ORF">HMPREF9997_02070</name>
</gene>
<accession>L1MDD9</accession>
<dbReference type="Pfam" id="PF02153">
    <property type="entry name" value="PDH_N"/>
    <property type="match status" value="1"/>
</dbReference>
<evidence type="ECO:0000313" key="6">
    <source>
        <dbReference type="Proteomes" id="UP000010445"/>
    </source>
</evidence>
<keyword evidence="2" id="KW-0560">Oxidoreductase</keyword>
<dbReference type="NCBIfam" id="NF005108">
    <property type="entry name" value="PRK06545.1-6"/>
    <property type="match status" value="1"/>
</dbReference>
<dbReference type="InterPro" id="IPR046825">
    <property type="entry name" value="PDH_C"/>
</dbReference>
<dbReference type="HOGENOM" id="CLU_055968_1_0_11"/>
<evidence type="ECO:0000259" key="4">
    <source>
        <dbReference type="PROSITE" id="PS51176"/>
    </source>
</evidence>
<dbReference type="InterPro" id="IPR046826">
    <property type="entry name" value="PDH_N"/>
</dbReference>
<dbReference type="InterPro" id="IPR050812">
    <property type="entry name" value="Preph/Arog_dehydrog"/>
</dbReference>
<dbReference type="PATRIC" id="fig|1035195.3.peg.1854"/>
<evidence type="ECO:0000256" key="1">
    <source>
        <dbReference type="ARBA" id="ARBA00007964"/>
    </source>
</evidence>
<evidence type="ECO:0000256" key="3">
    <source>
        <dbReference type="SAM" id="MobiDB-lite"/>
    </source>
</evidence>
<dbReference type="Pfam" id="PF20463">
    <property type="entry name" value="PDH_C"/>
    <property type="match status" value="1"/>
</dbReference>
<dbReference type="STRING" id="1035195.HMPREF9997_02070"/>
<feature type="domain" description="Prephenate/arogenate dehydrogenase" evidence="4">
    <location>
        <begin position="14"/>
        <end position="306"/>
    </location>
</feature>
<evidence type="ECO:0000313" key="5">
    <source>
        <dbReference type="EMBL" id="EKX88961.1"/>
    </source>
</evidence>
<organism evidence="5 6">
    <name type="scientific">Corynebacterium durum F0235</name>
    <dbReference type="NCBI Taxonomy" id="1035195"/>
    <lineage>
        <taxon>Bacteria</taxon>
        <taxon>Bacillati</taxon>
        <taxon>Actinomycetota</taxon>
        <taxon>Actinomycetes</taxon>
        <taxon>Mycobacteriales</taxon>
        <taxon>Corynebacteriaceae</taxon>
        <taxon>Corynebacterium</taxon>
    </lineage>
</organism>
<dbReference type="GO" id="GO:0006571">
    <property type="term" value="P:tyrosine biosynthetic process"/>
    <property type="evidence" value="ECO:0007669"/>
    <property type="project" value="InterPro"/>
</dbReference>
<dbReference type="eggNOG" id="COG0287">
    <property type="taxonomic scope" value="Bacteria"/>
</dbReference>
<protein>
    <submittedName>
        <fullName evidence="5">Prephenate dehydrogenase</fullName>
    </submittedName>
</protein>
<name>L1MDD9_9CORY</name>
<comment type="caution">
    <text evidence="5">The sequence shown here is derived from an EMBL/GenBank/DDBJ whole genome shotgun (WGS) entry which is preliminary data.</text>
</comment>
<dbReference type="InterPro" id="IPR036291">
    <property type="entry name" value="NAD(P)-bd_dom_sf"/>
</dbReference>
<dbReference type="EMBL" id="AMEM01000033">
    <property type="protein sequence ID" value="EKX88961.1"/>
    <property type="molecule type" value="Genomic_DNA"/>
</dbReference>
<dbReference type="GO" id="GO:0004665">
    <property type="term" value="F:prephenate dehydrogenase (NADP+) activity"/>
    <property type="evidence" value="ECO:0007669"/>
    <property type="project" value="InterPro"/>
</dbReference>
<proteinExistence type="inferred from homology"/>
<feature type="region of interest" description="Disordered" evidence="3">
    <location>
        <begin position="296"/>
        <end position="323"/>
    </location>
</feature>
<dbReference type="PROSITE" id="PS51176">
    <property type="entry name" value="PDH_ADH"/>
    <property type="match status" value="1"/>
</dbReference>
<dbReference type="GO" id="GO:0070403">
    <property type="term" value="F:NAD+ binding"/>
    <property type="evidence" value="ECO:0007669"/>
    <property type="project" value="InterPro"/>
</dbReference>
<keyword evidence="6" id="KW-1185">Reference proteome</keyword>
<feature type="compositionally biased region" description="Low complexity" evidence="3">
    <location>
        <begin position="300"/>
        <end position="317"/>
    </location>
</feature>
<reference evidence="5 6" key="1">
    <citation type="submission" date="2012-05" db="EMBL/GenBank/DDBJ databases">
        <authorList>
            <person name="Weinstock G."/>
            <person name="Sodergren E."/>
            <person name="Lobos E.A."/>
            <person name="Fulton L."/>
            <person name="Fulton R."/>
            <person name="Courtney L."/>
            <person name="Fronick C."/>
            <person name="O'Laughlin M."/>
            <person name="Godfrey J."/>
            <person name="Wilson R.M."/>
            <person name="Miner T."/>
            <person name="Farmer C."/>
            <person name="Delehaunty K."/>
            <person name="Cordes M."/>
            <person name="Minx P."/>
            <person name="Tomlinson C."/>
            <person name="Chen J."/>
            <person name="Wollam A."/>
            <person name="Pepin K.H."/>
            <person name="Bhonagiri V."/>
            <person name="Zhang X."/>
            <person name="Suruliraj S."/>
            <person name="Warren W."/>
            <person name="Mitreva M."/>
            <person name="Mardis E.R."/>
            <person name="Wilson R.K."/>
        </authorList>
    </citation>
    <scope>NUCLEOTIDE SEQUENCE [LARGE SCALE GENOMIC DNA]</scope>
    <source>
        <strain evidence="5 6">F0235</strain>
    </source>
</reference>
<dbReference type="SUPFAM" id="SSF48179">
    <property type="entry name" value="6-phosphogluconate dehydrogenase C-terminal domain-like"/>
    <property type="match status" value="1"/>
</dbReference>
<dbReference type="InterPro" id="IPR008927">
    <property type="entry name" value="6-PGluconate_DH-like_C_sf"/>
</dbReference>
<dbReference type="SUPFAM" id="SSF51735">
    <property type="entry name" value="NAD(P)-binding Rossmann-fold domains"/>
    <property type="match status" value="1"/>
</dbReference>
<dbReference type="Gene3D" id="1.10.3660.10">
    <property type="entry name" value="6-phosphogluconate dehydrogenase C-terminal like domain"/>
    <property type="match status" value="1"/>
</dbReference>
<sequence length="351" mass="37269">MCHTCQVTTTDISRPVCILGLGLIGGSLLRDLTTSGHAAFGYNRSPSAARAARAEGFDVTDSLEDALRRAEEEFALIVLATPMPAIDALLHDIKKYAPSCGFTDVVSVKGKVYELVKQHGLEDRYVGGHPMAGTADSGWRASKNGLFDGAAWVVTFDHALDTRPSQSWIDLWIDVVHMATRVGAEVIPARVDHHDAAVARISHLPHILAEALAIVGDNGGTLALSLAAGSFRDGTRVAGSAPSLVRAMCETNHAALLDALDETLTLLQDARANLDADKPSVGELVDAGYRSRIRYEARSSSRSGSTSGGSVHSGPGSDMSARPVIRFHPGADNWVSQLIQAENVGARIEVF</sequence>
<evidence type="ECO:0000256" key="2">
    <source>
        <dbReference type="ARBA" id="ARBA00023002"/>
    </source>
</evidence>
<dbReference type="PANTHER" id="PTHR21363:SF0">
    <property type="entry name" value="PREPHENATE DEHYDROGENASE [NADP(+)]"/>
    <property type="match status" value="1"/>
</dbReference>